<sequence>MYFKYLTLLCAVIAIVHSKTIILGQIIDHSGIVKMFEQRVVERNSIPFFKRTDEEKFYTPGQTIRGIAMKDIENGLAEPSVTSGGLGFDYATIKLKSERGSGYKFILEIYAS</sequence>
<gene>
    <name evidence="2" type="ORF">DIATSA_LOCUS10020</name>
</gene>
<proteinExistence type="predicted"/>
<feature type="signal peptide" evidence="1">
    <location>
        <begin position="1"/>
        <end position="18"/>
    </location>
</feature>
<reference evidence="2" key="1">
    <citation type="submission" date="2021-12" db="EMBL/GenBank/DDBJ databases">
        <authorList>
            <person name="King R."/>
        </authorList>
    </citation>
    <scope>NUCLEOTIDE SEQUENCE</scope>
</reference>
<keyword evidence="1" id="KW-0732">Signal</keyword>
<dbReference type="EMBL" id="OU893335">
    <property type="protein sequence ID" value="CAG9792498.1"/>
    <property type="molecule type" value="Genomic_DNA"/>
</dbReference>
<name>A0A9N9WGW2_9NEOP</name>
<feature type="chain" id="PRO_5040287928" description="Salivary secreted peptide" evidence="1">
    <location>
        <begin position="19"/>
        <end position="112"/>
    </location>
</feature>
<dbReference type="OrthoDB" id="7399452at2759"/>
<dbReference type="Proteomes" id="UP001153714">
    <property type="component" value="Chromosome 4"/>
</dbReference>
<dbReference type="Pfam" id="PF15868">
    <property type="entry name" value="MBF2"/>
    <property type="match status" value="1"/>
</dbReference>
<dbReference type="InterPro" id="IPR031734">
    <property type="entry name" value="MBF2"/>
</dbReference>
<evidence type="ECO:0008006" key="4">
    <source>
        <dbReference type="Google" id="ProtNLM"/>
    </source>
</evidence>
<evidence type="ECO:0000256" key="1">
    <source>
        <dbReference type="SAM" id="SignalP"/>
    </source>
</evidence>
<evidence type="ECO:0000313" key="3">
    <source>
        <dbReference type="Proteomes" id="UP001153714"/>
    </source>
</evidence>
<evidence type="ECO:0000313" key="2">
    <source>
        <dbReference type="EMBL" id="CAG9792498.1"/>
    </source>
</evidence>
<keyword evidence="3" id="KW-1185">Reference proteome</keyword>
<protein>
    <recommendedName>
        <fullName evidence="4">Salivary secreted peptide</fullName>
    </recommendedName>
</protein>
<organism evidence="2 3">
    <name type="scientific">Diatraea saccharalis</name>
    <name type="common">sugarcane borer</name>
    <dbReference type="NCBI Taxonomy" id="40085"/>
    <lineage>
        <taxon>Eukaryota</taxon>
        <taxon>Metazoa</taxon>
        <taxon>Ecdysozoa</taxon>
        <taxon>Arthropoda</taxon>
        <taxon>Hexapoda</taxon>
        <taxon>Insecta</taxon>
        <taxon>Pterygota</taxon>
        <taxon>Neoptera</taxon>
        <taxon>Endopterygota</taxon>
        <taxon>Lepidoptera</taxon>
        <taxon>Glossata</taxon>
        <taxon>Ditrysia</taxon>
        <taxon>Pyraloidea</taxon>
        <taxon>Crambidae</taxon>
        <taxon>Crambinae</taxon>
        <taxon>Diatraea</taxon>
    </lineage>
</organism>
<dbReference type="AlphaFoldDB" id="A0A9N9WGW2"/>
<reference evidence="2" key="2">
    <citation type="submission" date="2022-10" db="EMBL/GenBank/DDBJ databases">
        <authorList>
            <consortium name="ENA_rothamsted_submissions"/>
            <consortium name="culmorum"/>
            <person name="King R."/>
        </authorList>
    </citation>
    <scope>NUCLEOTIDE SEQUENCE</scope>
</reference>
<accession>A0A9N9WGW2</accession>